<dbReference type="FunCoup" id="B4LMD9">
    <property type="interactions" value="736"/>
</dbReference>
<evidence type="ECO:0000256" key="4">
    <source>
        <dbReference type="ARBA" id="ARBA00035393"/>
    </source>
</evidence>
<organism evidence="7 8">
    <name type="scientific">Drosophila virilis</name>
    <name type="common">Fruit fly</name>
    <dbReference type="NCBI Taxonomy" id="7244"/>
    <lineage>
        <taxon>Eukaryota</taxon>
        <taxon>Metazoa</taxon>
        <taxon>Ecdysozoa</taxon>
        <taxon>Arthropoda</taxon>
        <taxon>Hexapoda</taxon>
        <taxon>Insecta</taxon>
        <taxon>Pterygota</taxon>
        <taxon>Neoptera</taxon>
        <taxon>Endopterygota</taxon>
        <taxon>Diptera</taxon>
        <taxon>Brachycera</taxon>
        <taxon>Muscomorpha</taxon>
        <taxon>Ephydroidea</taxon>
        <taxon>Drosophilidae</taxon>
        <taxon>Drosophila</taxon>
    </lineage>
</organism>
<accession>B4LMD9</accession>
<name>B4LMD9_DROVI</name>
<reference evidence="7 8" key="1">
    <citation type="journal article" date="2007" name="Nature">
        <title>Evolution of genes and genomes on the Drosophila phylogeny.</title>
        <authorList>
            <consortium name="Drosophila 12 Genomes Consortium"/>
            <person name="Clark A.G."/>
            <person name="Eisen M.B."/>
            <person name="Smith D.R."/>
            <person name="Bergman C.M."/>
            <person name="Oliver B."/>
            <person name="Markow T.A."/>
            <person name="Kaufman T.C."/>
            <person name="Kellis M."/>
            <person name="Gelbart W."/>
            <person name="Iyer V.N."/>
            <person name="Pollard D.A."/>
            <person name="Sackton T.B."/>
            <person name="Larracuente A.M."/>
            <person name="Singh N.D."/>
            <person name="Abad J.P."/>
            <person name="Abt D.N."/>
            <person name="Adryan B."/>
            <person name="Aguade M."/>
            <person name="Akashi H."/>
            <person name="Anderson W.W."/>
            <person name="Aquadro C.F."/>
            <person name="Ardell D.H."/>
            <person name="Arguello R."/>
            <person name="Artieri C.G."/>
            <person name="Barbash D.A."/>
            <person name="Barker D."/>
            <person name="Barsanti P."/>
            <person name="Batterham P."/>
            <person name="Batzoglou S."/>
            <person name="Begun D."/>
            <person name="Bhutkar A."/>
            <person name="Blanco E."/>
            <person name="Bosak S.A."/>
            <person name="Bradley R.K."/>
            <person name="Brand A.D."/>
            <person name="Brent M.R."/>
            <person name="Brooks A.N."/>
            <person name="Brown R.H."/>
            <person name="Butlin R.K."/>
            <person name="Caggese C."/>
            <person name="Calvi B.R."/>
            <person name="Bernardo de Carvalho A."/>
            <person name="Caspi A."/>
            <person name="Castrezana S."/>
            <person name="Celniker S.E."/>
            <person name="Chang J.L."/>
            <person name="Chapple C."/>
            <person name="Chatterji S."/>
            <person name="Chinwalla A."/>
            <person name="Civetta A."/>
            <person name="Clifton S.W."/>
            <person name="Comeron J.M."/>
            <person name="Costello J.C."/>
            <person name="Coyne J.A."/>
            <person name="Daub J."/>
            <person name="David R.G."/>
            <person name="Delcher A.L."/>
            <person name="Delehaunty K."/>
            <person name="Do C.B."/>
            <person name="Ebling H."/>
            <person name="Edwards K."/>
            <person name="Eickbush T."/>
            <person name="Evans J.D."/>
            <person name="Filipski A."/>
            <person name="Findeiss S."/>
            <person name="Freyhult E."/>
            <person name="Fulton L."/>
            <person name="Fulton R."/>
            <person name="Garcia A.C."/>
            <person name="Gardiner A."/>
            <person name="Garfield D.A."/>
            <person name="Garvin B.E."/>
            <person name="Gibson G."/>
            <person name="Gilbert D."/>
            <person name="Gnerre S."/>
            <person name="Godfrey J."/>
            <person name="Good R."/>
            <person name="Gotea V."/>
            <person name="Gravely B."/>
            <person name="Greenberg A.J."/>
            <person name="Griffiths-Jones S."/>
            <person name="Gross S."/>
            <person name="Guigo R."/>
            <person name="Gustafson E.A."/>
            <person name="Haerty W."/>
            <person name="Hahn M.W."/>
            <person name="Halligan D.L."/>
            <person name="Halpern A.L."/>
            <person name="Halter G.M."/>
            <person name="Han M.V."/>
            <person name="Heger A."/>
            <person name="Hillier L."/>
            <person name="Hinrichs A.S."/>
            <person name="Holmes I."/>
            <person name="Hoskins R.A."/>
            <person name="Hubisz M.J."/>
            <person name="Hultmark D."/>
            <person name="Huntley M.A."/>
            <person name="Jaffe D.B."/>
            <person name="Jagadeeshan S."/>
            <person name="Jeck W.R."/>
            <person name="Johnson J."/>
            <person name="Jones C.D."/>
            <person name="Jordan W.C."/>
            <person name="Karpen G.H."/>
            <person name="Kataoka E."/>
            <person name="Keightley P.D."/>
            <person name="Kheradpour P."/>
            <person name="Kirkness E.F."/>
            <person name="Koerich L.B."/>
            <person name="Kristiansen K."/>
            <person name="Kudrna D."/>
            <person name="Kulathinal R.J."/>
            <person name="Kumar S."/>
            <person name="Kwok R."/>
            <person name="Lander E."/>
            <person name="Langley C.H."/>
            <person name="Lapoint R."/>
            <person name="Lazzaro B.P."/>
            <person name="Lee S.J."/>
            <person name="Levesque L."/>
            <person name="Li R."/>
            <person name="Lin C.F."/>
            <person name="Lin M.F."/>
            <person name="Lindblad-Toh K."/>
            <person name="Llopart A."/>
            <person name="Long M."/>
            <person name="Low L."/>
            <person name="Lozovsky E."/>
            <person name="Lu J."/>
            <person name="Luo M."/>
            <person name="Machado C.A."/>
            <person name="Makalowski W."/>
            <person name="Marzo M."/>
            <person name="Matsuda M."/>
            <person name="Matzkin L."/>
            <person name="McAllister B."/>
            <person name="McBride C.S."/>
            <person name="McKernan B."/>
            <person name="McKernan K."/>
            <person name="Mendez-Lago M."/>
            <person name="Minx P."/>
            <person name="Mollenhauer M.U."/>
            <person name="Montooth K."/>
            <person name="Mount S.M."/>
            <person name="Mu X."/>
            <person name="Myers E."/>
            <person name="Negre B."/>
            <person name="Newfeld S."/>
            <person name="Nielsen R."/>
            <person name="Noor M.A."/>
            <person name="O'Grady P."/>
            <person name="Pachter L."/>
            <person name="Papaceit M."/>
            <person name="Parisi M.J."/>
            <person name="Parisi M."/>
            <person name="Parts L."/>
            <person name="Pedersen J.S."/>
            <person name="Pesole G."/>
            <person name="Phillippy A.M."/>
            <person name="Ponting C.P."/>
            <person name="Pop M."/>
            <person name="Porcelli D."/>
            <person name="Powell J.R."/>
            <person name="Prohaska S."/>
            <person name="Pruitt K."/>
            <person name="Puig M."/>
            <person name="Quesneville H."/>
            <person name="Ram K.R."/>
            <person name="Rand D."/>
            <person name="Rasmussen M.D."/>
            <person name="Reed L.K."/>
            <person name="Reenan R."/>
            <person name="Reily A."/>
            <person name="Remington K.A."/>
            <person name="Rieger T.T."/>
            <person name="Ritchie M.G."/>
            <person name="Robin C."/>
            <person name="Rogers Y.H."/>
            <person name="Rohde C."/>
            <person name="Rozas J."/>
            <person name="Rubenfield M.J."/>
            <person name="Ruiz A."/>
            <person name="Russo S."/>
            <person name="Salzberg S.L."/>
            <person name="Sanchez-Gracia A."/>
            <person name="Saranga D.J."/>
            <person name="Sato H."/>
            <person name="Schaeffer S.W."/>
            <person name="Schatz M.C."/>
            <person name="Schlenke T."/>
            <person name="Schwartz R."/>
            <person name="Segarra C."/>
            <person name="Singh R.S."/>
            <person name="Sirot L."/>
            <person name="Sirota M."/>
            <person name="Sisneros N.B."/>
            <person name="Smith C.D."/>
            <person name="Smith T.F."/>
            <person name="Spieth J."/>
            <person name="Stage D.E."/>
            <person name="Stark A."/>
            <person name="Stephan W."/>
            <person name="Strausberg R.L."/>
            <person name="Strempel S."/>
            <person name="Sturgill D."/>
            <person name="Sutton G."/>
            <person name="Sutton G.G."/>
            <person name="Tao W."/>
            <person name="Teichmann S."/>
            <person name="Tobari Y.N."/>
            <person name="Tomimura Y."/>
            <person name="Tsolas J.M."/>
            <person name="Valente V.L."/>
            <person name="Venter E."/>
            <person name="Venter J.C."/>
            <person name="Vicario S."/>
            <person name="Vieira F.G."/>
            <person name="Vilella A.J."/>
            <person name="Villasante A."/>
            <person name="Walenz B."/>
            <person name="Wang J."/>
            <person name="Wasserman M."/>
            <person name="Watts T."/>
            <person name="Wilson D."/>
            <person name="Wilson R.K."/>
            <person name="Wing R.A."/>
            <person name="Wolfner M.F."/>
            <person name="Wong A."/>
            <person name="Wong G.K."/>
            <person name="Wu C.I."/>
            <person name="Wu G."/>
            <person name="Yamamoto D."/>
            <person name="Yang H.P."/>
            <person name="Yang S.P."/>
            <person name="Yorke J.A."/>
            <person name="Yoshida K."/>
            <person name="Zdobnov E."/>
            <person name="Zhang P."/>
            <person name="Zhang Y."/>
            <person name="Zimin A.V."/>
            <person name="Baldwin J."/>
            <person name="Abdouelleil A."/>
            <person name="Abdulkadir J."/>
            <person name="Abebe A."/>
            <person name="Abera B."/>
            <person name="Abreu J."/>
            <person name="Acer S.C."/>
            <person name="Aftuck L."/>
            <person name="Alexander A."/>
            <person name="An P."/>
            <person name="Anderson E."/>
            <person name="Anderson S."/>
            <person name="Arachi H."/>
            <person name="Azer M."/>
            <person name="Bachantsang P."/>
            <person name="Barry A."/>
            <person name="Bayul T."/>
            <person name="Berlin A."/>
            <person name="Bessette D."/>
            <person name="Bloom T."/>
            <person name="Blye J."/>
            <person name="Boguslavskiy L."/>
            <person name="Bonnet C."/>
            <person name="Boukhgalter B."/>
            <person name="Bourzgui I."/>
            <person name="Brown A."/>
            <person name="Cahill P."/>
            <person name="Channer S."/>
            <person name="Cheshatsang Y."/>
            <person name="Chuda L."/>
            <person name="Citroen M."/>
            <person name="Collymore A."/>
            <person name="Cooke P."/>
            <person name="Costello M."/>
            <person name="D'Aco K."/>
            <person name="Daza R."/>
            <person name="De Haan G."/>
            <person name="DeGray S."/>
            <person name="DeMaso C."/>
            <person name="Dhargay N."/>
            <person name="Dooley K."/>
            <person name="Dooley E."/>
            <person name="Doricent M."/>
            <person name="Dorje P."/>
            <person name="Dorjee K."/>
            <person name="Dupes A."/>
            <person name="Elong R."/>
            <person name="Falk J."/>
            <person name="Farina A."/>
            <person name="Faro S."/>
            <person name="Ferguson D."/>
            <person name="Fisher S."/>
            <person name="Foley C.D."/>
            <person name="Franke A."/>
            <person name="Friedrich D."/>
            <person name="Gadbois L."/>
            <person name="Gearin G."/>
            <person name="Gearin C.R."/>
            <person name="Giannoukos G."/>
            <person name="Goode T."/>
            <person name="Graham J."/>
            <person name="Grandbois E."/>
            <person name="Grewal S."/>
            <person name="Gyaltsen K."/>
            <person name="Hafez N."/>
            <person name="Hagos B."/>
            <person name="Hall J."/>
            <person name="Henson C."/>
            <person name="Hollinger A."/>
            <person name="Honan T."/>
            <person name="Huard M.D."/>
            <person name="Hughes L."/>
            <person name="Hurhula B."/>
            <person name="Husby M.E."/>
            <person name="Kamat A."/>
            <person name="Kanga B."/>
            <person name="Kashin S."/>
            <person name="Khazanovich D."/>
            <person name="Kisner P."/>
            <person name="Lance K."/>
            <person name="Lara M."/>
            <person name="Lee W."/>
            <person name="Lennon N."/>
            <person name="Letendre F."/>
            <person name="LeVine R."/>
            <person name="Lipovsky A."/>
            <person name="Liu X."/>
            <person name="Liu J."/>
            <person name="Liu S."/>
            <person name="Lokyitsang T."/>
            <person name="Lokyitsang Y."/>
            <person name="Lubonja R."/>
            <person name="Lui A."/>
            <person name="MacDonald P."/>
            <person name="Magnisalis V."/>
            <person name="Maru K."/>
            <person name="Matthews C."/>
            <person name="McCusker W."/>
            <person name="McDonough S."/>
            <person name="Mehta T."/>
            <person name="Meldrim J."/>
            <person name="Meneus L."/>
            <person name="Mihai O."/>
            <person name="Mihalev A."/>
            <person name="Mihova T."/>
            <person name="Mittelman R."/>
            <person name="Mlenga V."/>
            <person name="Montmayeur A."/>
            <person name="Mulrain L."/>
            <person name="Navidi A."/>
            <person name="Naylor J."/>
            <person name="Negash T."/>
            <person name="Nguyen T."/>
            <person name="Nguyen N."/>
            <person name="Nicol R."/>
            <person name="Norbu C."/>
            <person name="Norbu N."/>
            <person name="Novod N."/>
            <person name="O'Neill B."/>
            <person name="Osman S."/>
            <person name="Markiewicz E."/>
            <person name="Oyono O.L."/>
            <person name="Patti C."/>
            <person name="Phunkhang P."/>
            <person name="Pierre F."/>
            <person name="Priest M."/>
            <person name="Raghuraman S."/>
            <person name="Rege F."/>
            <person name="Reyes R."/>
            <person name="Rise C."/>
            <person name="Rogov P."/>
            <person name="Ross K."/>
            <person name="Ryan E."/>
            <person name="Settipalli S."/>
            <person name="Shea T."/>
            <person name="Sherpa N."/>
            <person name="Shi L."/>
            <person name="Shih D."/>
            <person name="Sparrow T."/>
            <person name="Spaulding J."/>
            <person name="Stalker J."/>
            <person name="Stange-Thomann N."/>
            <person name="Stavropoulos S."/>
            <person name="Stone C."/>
            <person name="Strader C."/>
            <person name="Tesfaye S."/>
            <person name="Thomson T."/>
            <person name="Thoulutsang Y."/>
            <person name="Thoulutsang D."/>
            <person name="Topham K."/>
            <person name="Topping I."/>
            <person name="Tsamla T."/>
            <person name="Vassiliev H."/>
            <person name="Vo A."/>
            <person name="Wangchuk T."/>
            <person name="Wangdi T."/>
            <person name="Weiand M."/>
            <person name="Wilkinson J."/>
            <person name="Wilson A."/>
            <person name="Yadav S."/>
            <person name="Young G."/>
            <person name="Yu Q."/>
            <person name="Zembek L."/>
            <person name="Zhong D."/>
            <person name="Zimmer A."/>
            <person name="Zwirko Z."/>
            <person name="Jaffe D.B."/>
            <person name="Alvarez P."/>
            <person name="Brockman W."/>
            <person name="Butler J."/>
            <person name="Chin C."/>
            <person name="Gnerre S."/>
            <person name="Grabherr M."/>
            <person name="Kleber M."/>
            <person name="Mauceli E."/>
            <person name="MacCallum I."/>
        </authorList>
    </citation>
    <scope>NUCLEOTIDE SEQUENCE [LARGE SCALE GENOMIC DNA]</scope>
    <source>
        <strain evidence="8">Tucson 15010-1051.87</strain>
    </source>
</reference>
<dbReference type="OrthoDB" id="416777at2759"/>
<dbReference type="eggNOG" id="KOG2524">
    <property type="taxonomic scope" value="Eukaryota"/>
</dbReference>
<dbReference type="EC" id="3.2.2.-" evidence="6"/>
<evidence type="ECO:0000256" key="1">
    <source>
        <dbReference type="ARBA" id="ARBA00022801"/>
    </source>
</evidence>
<proteinExistence type="inferred from homology"/>
<evidence type="ECO:0000256" key="2">
    <source>
        <dbReference type="ARBA" id="ARBA00035119"/>
    </source>
</evidence>
<dbReference type="PANTHER" id="PTHR21314:SF0">
    <property type="entry name" value="QUEUOSINE 5'-PHOSPHATE N-GLYCOSYLASE_HYDROLASE"/>
    <property type="match status" value="1"/>
</dbReference>
<dbReference type="KEGG" id="dvi:6626839"/>
<sequence length="350" mass="40056">MPTILLRRTLSKMCAALTPRESGEHIVRHAKYVKVLPAGVDRLVEEIVGGLISKRIDVANFSQHELHPKPSDGHAANWIFVVDTLNFCFWTPHNYTKYKVNGYTGYFALCAAINRAMADGLDITNPEFYSKMELSTLSNIFRPDDAETKIPLLEQRLECLHQVGERLLSKWQGSFEHVVKAANHSAVALLQLIVDEFPCFRDQAEFAGERVSILKRAQILIGDLWSCYRGEGLGYFEDIDKITMFADYRIPQVLVHFGSLQYTPELLELLQKDTILQNGDAMEVEIRGASIYIIEQVKDAVLEILKQKHPAIDVRNVNSILIDQYLWDYRRAHAAELEYIPFHKVLSIYY</sequence>
<dbReference type="AlphaFoldDB" id="B4LMD9"/>
<dbReference type="Proteomes" id="UP000008792">
    <property type="component" value="Unassembled WGS sequence"/>
</dbReference>
<keyword evidence="1 6" id="KW-0378">Hydrolase</keyword>
<evidence type="ECO:0000256" key="6">
    <source>
        <dbReference type="RuleBase" id="RU365002"/>
    </source>
</evidence>
<gene>
    <name evidence="7" type="primary">Dvir\GJ19976</name>
    <name evidence="7" type="ORF">Dvir_GJ19976</name>
</gene>
<evidence type="ECO:0000256" key="5">
    <source>
        <dbReference type="ARBA" id="ARBA00048204"/>
    </source>
</evidence>
<dbReference type="HOGENOM" id="CLU_036001_2_1_1"/>
<dbReference type="GO" id="GO:0006400">
    <property type="term" value="P:tRNA modification"/>
    <property type="evidence" value="ECO:0007669"/>
    <property type="project" value="TreeGrafter"/>
</dbReference>
<evidence type="ECO:0000256" key="3">
    <source>
        <dbReference type="ARBA" id="ARBA00035306"/>
    </source>
</evidence>
<dbReference type="EMBL" id="CH940648">
    <property type="protein sequence ID" value="EDW62034.2"/>
    <property type="molecule type" value="Genomic_DNA"/>
</dbReference>
<comment type="function">
    <text evidence="6">Catalyzes the hydrolysis of queuosine 5'-phosphate, releasing the nucleobase queuine (q). Is required for salvage of queuine from exogenous queuosine (Q) that is imported and then converted to queuosine 5'-phosphate intracellularly.</text>
</comment>
<evidence type="ECO:0000313" key="7">
    <source>
        <dbReference type="EMBL" id="EDW62034.2"/>
    </source>
</evidence>
<comment type="similarity">
    <text evidence="2 6">Belongs to the QNG1 protein family.</text>
</comment>
<protein>
    <recommendedName>
        <fullName evidence="3 6">Queuosine 5'-phosphate N-glycosylase/hydrolase</fullName>
        <ecNumber evidence="6">3.2.2.-</ecNumber>
    </recommendedName>
    <alternativeName>
        <fullName evidence="4 6">Queuosine-nucleotide N-glycosylase/hydrolase</fullName>
    </alternativeName>
</protein>
<dbReference type="STRING" id="7244.B4LMD9"/>
<dbReference type="InParanoid" id="B4LMD9"/>
<keyword evidence="8" id="KW-1185">Reference proteome</keyword>
<evidence type="ECO:0000313" key="8">
    <source>
        <dbReference type="Proteomes" id="UP000008792"/>
    </source>
</evidence>
<dbReference type="PANTHER" id="PTHR21314">
    <property type="entry name" value="QUEUOSINE 5'-PHOSPHATE N-GLYCOSYLASE_HYDROLASE-RELATED"/>
    <property type="match status" value="1"/>
</dbReference>
<comment type="catalytic activity">
    <reaction evidence="5 6">
        <text>queuosine 5'-phosphate + H2O = queuine + D-ribose 5-phosphate</text>
        <dbReference type="Rhea" id="RHEA:75387"/>
        <dbReference type="ChEBI" id="CHEBI:15377"/>
        <dbReference type="ChEBI" id="CHEBI:17433"/>
        <dbReference type="ChEBI" id="CHEBI:78346"/>
        <dbReference type="ChEBI" id="CHEBI:194371"/>
    </reaction>
    <physiologicalReaction direction="left-to-right" evidence="5 6">
        <dbReference type="Rhea" id="RHEA:75388"/>
    </physiologicalReaction>
</comment>
<dbReference type="Pfam" id="PF10343">
    <property type="entry name" value="Q_salvage"/>
    <property type="match status" value="1"/>
</dbReference>
<dbReference type="InterPro" id="IPR019438">
    <property type="entry name" value="Q_salvage"/>
</dbReference>
<dbReference type="GO" id="GO:0016787">
    <property type="term" value="F:hydrolase activity"/>
    <property type="evidence" value="ECO:0007669"/>
    <property type="project" value="UniProtKB-KW"/>
</dbReference>